<organism evidence="1">
    <name type="scientific">Siphoviridae sp. ctzpQ31</name>
    <dbReference type="NCBI Taxonomy" id="2823613"/>
    <lineage>
        <taxon>Viruses</taxon>
        <taxon>Duplodnaviria</taxon>
        <taxon>Heunggongvirae</taxon>
        <taxon>Uroviricota</taxon>
        <taxon>Caudoviricetes</taxon>
    </lineage>
</organism>
<evidence type="ECO:0000313" key="1">
    <source>
        <dbReference type="EMBL" id="DAD66103.1"/>
    </source>
</evidence>
<dbReference type="EMBL" id="BK014654">
    <property type="protein sequence ID" value="DAD66103.1"/>
    <property type="molecule type" value="Genomic_DNA"/>
</dbReference>
<protein>
    <submittedName>
        <fullName evidence="1">Uncharacterized protein</fullName>
    </submittedName>
</protein>
<sequence length="40" mass="4772">MESRTDALESVFLIFLLLHDQGNMLYHNEQPRLMPQPSHY</sequence>
<proteinExistence type="predicted"/>
<name>A0A8S5L868_9CAUD</name>
<accession>A0A8S5L868</accession>
<reference evidence="1" key="1">
    <citation type="journal article" date="2021" name="Proc. Natl. Acad. Sci. U.S.A.">
        <title>A Catalog of Tens of Thousands of Viruses from Human Metagenomes Reveals Hidden Associations with Chronic Diseases.</title>
        <authorList>
            <person name="Tisza M.J."/>
            <person name="Buck C.B."/>
        </authorList>
    </citation>
    <scope>NUCLEOTIDE SEQUENCE</scope>
    <source>
        <strain evidence="1">CtzpQ31</strain>
    </source>
</reference>